<feature type="coiled-coil region" evidence="1">
    <location>
        <begin position="31"/>
        <end position="58"/>
    </location>
</feature>
<proteinExistence type="predicted"/>
<dbReference type="OrthoDB" id="1467719at2"/>
<dbReference type="InterPro" id="IPR007060">
    <property type="entry name" value="FtsL/DivIC"/>
</dbReference>
<gene>
    <name evidence="3" type="ORF">C7H52_12015</name>
</gene>
<feature type="transmembrane region" description="Helical" evidence="2">
    <location>
        <begin position="7"/>
        <end position="29"/>
    </location>
</feature>
<protein>
    <submittedName>
        <fullName evidence="3">Septum formation initiator</fullName>
    </submittedName>
</protein>
<dbReference type="EMBL" id="PXOQ01000015">
    <property type="protein sequence ID" value="PSG86410.1"/>
    <property type="molecule type" value="Genomic_DNA"/>
</dbReference>
<keyword evidence="2" id="KW-0812">Transmembrane</keyword>
<keyword evidence="2" id="KW-1133">Transmembrane helix</keyword>
<evidence type="ECO:0000256" key="2">
    <source>
        <dbReference type="SAM" id="Phobius"/>
    </source>
</evidence>
<organism evidence="3 4">
    <name type="scientific">Aurantibacter aestuarii</name>
    <dbReference type="NCBI Taxonomy" id="1266046"/>
    <lineage>
        <taxon>Bacteria</taxon>
        <taxon>Pseudomonadati</taxon>
        <taxon>Bacteroidota</taxon>
        <taxon>Flavobacteriia</taxon>
        <taxon>Flavobacteriales</taxon>
        <taxon>Flavobacteriaceae</taxon>
        <taxon>Aurantibacter</taxon>
    </lineage>
</organism>
<evidence type="ECO:0000313" key="3">
    <source>
        <dbReference type="EMBL" id="PSG86410.1"/>
    </source>
</evidence>
<evidence type="ECO:0000256" key="1">
    <source>
        <dbReference type="SAM" id="Coils"/>
    </source>
</evidence>
<dbReference type="Proteomes" id="UP000238426">
    <property type="component" value="Unassembled WGS sequence"/>
</dbReference>
<name>A0A2T1N5B4_9FLAO</name>
<accession>A0A2T1N5B4</accession>
<sequence length="100" mass="12356">MLKYFKNIYVIIFILFLVWMLFLDANSFLIHNDLNTEINELEDEKEFYQEEILKDKKAFKKLNTEFGIEKFAREEYYMKRDNEDIYIIEYTDSLKLKTNE</sequence>
<comment type="caution">
    <text evidence="3">The sequence shown here is derived from an EMBL/GenBank/DDBJ whole genome shotgun (WGS) entry which is preliminary data.</text>
</comment>
<evidence type="ECO:0000313" key="4">
    <source>
        <dbReference type="Proteomes" id="UP000238426"/>
    </source>
</evidence>
<dbReference type="RefSeq" id="WP_106464149.1">
    <property type="nucleotide sequence ID" value="NZ_PXOQ01000015.1"/>
</dbReference>
<keyword evidence="2" id="KW-0472">Membrane</keyword>
<dbReference type="AlphaFoldDB" id="A0A2T1N5B4"/>
<keyword evidence="4" id="KW-1185">Reference proteome</keyword>
<reference evidence="3 4" key="1">
    <citation type="submission" date="2018-03" db="EMBL/GenBank/DDBJ databases">
        <title>Mesoflavibacter sp. HG37 and Mesoflavibacter sp. HG96 sp.nov., two marine bacteria isolated from seawater of Western Pacific Ocean.</title>
        <authorList>
            <person name="Cheng H."/>
            <person name="Wu Y.-H."/>
            <person name="Guo L.-L."/>
            <person name="Xu X.-W."/>
        </authorList>
    </citation>
    <scope>NUCLEOTIDE SEQUENCE [LARGE SCALE GENOMIC DNA]</scope>
    <source>
        <strain evidence="3 4">KCTC 32269</strain>
    </source>
</reference>
<keyword evidence="1" id="KW-0175">Coiled coil</keyword>
<dbReference type="Pfam" id="PF04977">
    <property type="entry name" value="DivIC"/>
    <property type="match status" value="1"/>
</dbReference>